<dbReference type="AlphaFoldDB" id="A0A7U7EPD6"/>
<proteinExistence type="predicted"/>
<evidence type="ECO:0000313" key="1">
    <source>
        <dbReference type="EMBL" id="CAD5108660.1"/>
    </source>
</evidence>
<accession>A0A7U7EPD6</accession>
<name>A0A7U7EPD6_9GAMM</name>
<keyword evidence="2" id="KW-1185">Reference proteome</keyword>
<comment type="caution">
    <text evidence="1">The sequence shown here is derived from an EMBL/GenBank/DDBJ whole genome shotgun (WGS) entry which is preliminary data.</text>
</comment>
<sequence>MRFAAMGRSYGNGACKARGIASLNPFPPRPTVGARHARDRGHGPLLRVDAQLNNPSALARATAWVRRSTPSLLLMWRAWVFTVCREMNS</sequence>
<dbReference type="Proteomes" id="UP000583387">
    <property type="component" value="Unassembled WGS sequence"/>
</dbReference>
<evidence type="ECO:0000313" key="2">
    <source>
        <dbReference type="Proteomes" id="UP000583387"/>
    </source>
</evidence>
<reference evidence="1 2" key="1">
    <citation type="submission" date="2020-08" db="EMBL/GenBank/DDBJ databases">
        <authorList>
            <person name="Criscuolo A."/>
        </authorList>
    </citation>
    <scope>NUCLEOTIDE SEQUENCE [LARGE SCALE GENOMIC DNA]</scope>
    <source>
        <strain evidence="1">CIP111764</strain>
    </source>
</reference>
<dbReference type="EMBL" id="CAJFCI010000058">
    <property type="protein sequence ID" value="CAD5108660.1"/>
    <property type="molecule type" value="Genomic_DNA"/>
</dbReference>
<protein>
    <submittedName>
        <fullName evidence="1">Uncharacterized protein</fullName>
    </submittedName>
</protein>
<gene>
    <name evidence="1" type="ORF">PSEWESI4_02952</name>
</gene>
<organism evidence="1 2">
    <name type="scientific">Zestomonas carbonaria</name>
    <dbReference type="NCBI Taxonomy" id="2762745"/>
    <lineage>
        <taxon>Bacteria</taxon>
        <taxon>Pseudomonadati</taxon>
        <taxon>Pseudomonadota</taxon>
        <taxon>Gammaproteobacteria</taxon>
        <taxon>Pseudomonadales</taxon>
        <taxon>Pseudomonadaceae</taxon>
        <taxon>Zestomonas</taxon>
    </lineage>
</organism>